<dbReference type="Pfam" id="PF17963">
    <property type="entry name" value="Big_9"/>
    <property type="match status" value="1"/>
</dbReference>
<proteinExistence type="predicted"/>
<evidence type="ECO:0000313" key="2">
    <source>
        <dbReference type="Proteomes" id="UP001244341"/>
    </source>
</evidence>
<dbReference type="Gene3D" id="2.60.40.3440">
    <property type="match status" value="1"/>
</dbReference>
<gene>
    <name evidence="1" type="ORF">OEZ85_007456</name>
</gene>
<protein>
    <recommendedName>
        <fullName evidence="3">Apple domain-containing protein</fullName>
    </recommendedName>
</protein>
<sequence length="898" mass="94636">MSVAAGASPAPVYRRFLDYDSYGSDMSSARTCATERCCAKACDAKAACVAYVWAYEPPTAAVTGVDGSVYYHYCWLKASASPRSLASGGSWATKGLLVGLKGVKKHGNDGSASCSTYCKGFLNGKLQWPPRYDMCISGTDTIARKVIGCSKVRGKVYNGPESITLTTERAANVYIGSVIAGDMTASGASSESASCGLLARKVISIDQAADGNTVLTTEPATLLDVLLEAHIGADEAAAAASDSSSNAKVQLQRSAQTQRAATGYGKLGFEIPSPWPLEASIEGQVQVKPIMDLSVDGFFTLDITHPEGWAAARILLLHPSKRLQRAVASAGITITAGLDLKANLVGAIESKISFTDDIGAKPVAWFPCLPPPLIALTCTVGLKPDAEFKMSAELDASVKASFRTTVTAKQSMLAGYDMLRGGGFMDFPSRELVPGETTKDFQTTGCGASINMDMSGGLGLVFSWLVPSKFTDMFMVTVPYLEWKHPFKLEVSPTPFTTQQGRQCNMCNAACPRAKFSLVPTINWGAKIGLAGFVKTAVEKLPGNPAPEAKLMWSETLDYGVNGLCWDIPALKAVQPACCGASSVINSPDTCKSTPQLTANDDFFEVKEGATATFNPLANDTIPPGTTALVSSLGLPEHGTAQIVDNGLRVSYTSTATGFTSDAFTVTIHDSSGASATSKAHASIRASGPGVNKLYTWVSPITDTTGVRLGCDKSCENLGKEQGWRHVNGGSDDWALCAGLFDIPGVGQQWLPGRTLYSQATCIITCATTPCFLLPDGHTTSGYLDDVFGSIPYELNSGGPAWFNPPLKCACTTCNGDVMDCMRLAWTPAADAWLCPKPSIAPQPGESNPSTVYSSICLDNTMAGLMGWEDAKQKMCIGSALSATNYSVWCPNSGGVPV</sequence>
<accession>A0ABY8TGG7</accession>
<dbReference type="EMBL" id="CP126208">
    <property type="protein sequence ID" value="WIA07984.1"/>
    <property type="molecule type" value="Genomic_DNA"/>
</dbReference>
<evidence type="ECO:0000313" key="1">
    <source>
        <dbReference type="EMBL" id="WIA07984.1"/>
    </source>
</evidence>
<organism evidence="1 2">
    <name type="scientific">Tetradesmus obliquus</name>
    <name type="common">Green alga</name>
    <name type="synonym">Acutodesmus obliquus</name>
    <dbReference type="NCBI Taxonomy" id="3088"/>
    <lineage>
        <taxon>Eukaryota</taxon>
        <taxon>Viridiplantae</taxon>
        <taxon>Chlorophyta</taxon>
        <taxon>core chlorophytes</taxon>
        <taxon>Chlorophyceae</taxon>
        <taxon>CS clade</taxon>
        <taxon>Sphaeropleales</taxon>
        <taxon>Scenedesmaceae</taxon>
        <taxon>Tetradesmus</taxon>
    </lineage>
</organism>
<name>A0ABY8TGG7_TETOB</name>
<dbReference type="Proteomes" id="UP001244341">
    <property type="component" value="Chromosome 1b"/>
</dbReference>
<keyword evidence="2" id="KW-1185">Reference proteome</keyword>
<evidence type="ECO:0008006" key="3">
    <source>
        <dbReference type="Google" id="ProtNLM"/>
    </source>
</evidence>
<reference evidence="1 2" key="1">
    <citation type="submission" date="2023-05" db="EMBL/GenBank/DDBJ databases">
        <title>A 100% complete, gapless, phased diploid assembly of the Scenedesmus obliquus UTEX 3031 genome.</title>
        <authorList>
            <person name="Biondi T.C."/>
            <person name="Hanschen E.R."/>
            <person name="Kwon T."/>
            <person name="Eng W."/>
            <person name="Kruse C.P.S."/>
            <person name="Koehler S.I."/>
            <person name="Kunde Y."/>
            <person name="Gleasner C.D."/>
            <person name="You Mak K.T."/>
            <person name="Polle J."/>
            <person name="Hovde B.T."/>
            <person name="Starkenburg S.R."/>
        </authorList>
    </citation>
    <scope>NUCLEOTIDE SEQUENCE [LARGE SCALE GENOMIC DNA]</scope>
    <source>
        <strain evidence="1 2">DOE0152z</strain>
    </source>
</reference>